<dbReference type="OrthoDB" id="8743907at2"/>
<evidence type="ECO:0000259" key="1">
    <source>
        <dbReference type="Pfam" id="PF07589"/>
    </source>
</evidence>
<dbReference type="AlphaFoldDB" id="A0A4Y9SB24"/>
<protein>
    <submittedName>
        <fullName evidence="2">PEP-CTERM sorting domain-containing protein</fullName>
    </submittedName>
</protein>
<organism evidence="2 3">
    <name type="scientific">Duganella callida</name>
    <dbReference type="NCBI Taxonomy" id="2561932"/>
    <lineage>
        <taxon>Bacteria</taxon>
        <taxon>Pseudomonadati</taxon>
        <taxon>Pseudomonadota</taxon>
        <taxon>Betaproteobacteria</taxon>
        <taxon>Burkholderiales</taxon>
        <taxon>Oxalobacteraceae</taxon>
        <taxon>Telluria group</taxon>
        <taxon>Duganella</taxon>
    </lineage>
</organism>
<reference evidence="2 3" key="1">
    <citation type="submission" date="2019-03" db="EMBL/GenBank/DDBJ databases">
        <title>Draft Genome Sequence of Duganella callidus sp. nov., a Novel Duganella Species Isolated from Cultivated Soil.</title>
        <authorList>
            <person name="Raths R."/>
            <person name="Peta V."/>
            <person name="Bucking H."/>
        </authorList>
    </citation>
    <scope>NUCLEOTIDE SEQUENCE [LARGE SCALE GENOMIC DNA]</scope>
    <source>
        <strain evidence="2 3">DN04</strain>
    </source>
</reference>
<feature type="domain" description="Ice-binding protein C-terminal" evidence="1">
    <location>
        <begin position="317"/>
        <end position="338"/>
    </location>
</feature>
<accession>A0A4Y9SB24</accession>
<evidence type="ECO:0000313" key="2">
    <source>
        <dbReference type="EMBL" id="TFW19282.1"/>
    </source>
</evidence>
<name>A0A4Y9SB24_9BURK</name>
<dbReference type="EMBL" id="SPVG01000170">
    <property type="protein sequence ID" value="TFW19282.1"/>
    <property type="molecule type" value="Genomic_DNA"/>
</dbReference>
<dbReference type="Proteomes" id="UP000297729">
    <property type="component" value="Unassembled WGS sequence"/>
</dbReference>
<dbReference type="InterPro" id="IPR013424">
    <property type="entry name" value="Ice-binding_C"/>
</dbReference>
<comment type="caution">
    <text evidence="2">The sequence shown here is derived from an EMBL/GenBank/DDBJ whole genome shotgun (WGS) entry which is preliminary data.</text>
</comment>
<evidence type="ECO:0000313" key="3">
    <source>
        <dbReference type="Proteomes" id="UP000297729"/>
    </source>
</evidence>
<keyword evidence="3" id="KW-1185">Reference proteome</keyword>
<proteinExistence type="predicted"/>
<dbReference type="Pfam" id="PF07589">
    <property type="entry name" value="PEP-CTERM"/>
    <property type="match status" value="1"/>
</dbReference>
<sequence>MWHAYCSNMVSPLLGAQNSQEMLRPAIPFLEPVMKTMRKLKSIALALGLASLSTAAFADASNTFNLKDGGGNTYVSGATSLDWNAQGSGVAIGVGPFSDNSLLPVGASFQFLYQANLVTVGGGVANSSFTNLDATSNGGKDAGKTFEFTIVASFTETVTASNFVGSNPSAVFGLGGSTATNKVAIYYDSKANANTGDGTGFDDGKLVAMFSIVPDGTDSSFMGLNGRGTGLGSTHLHAELVESGDFVDAAYLEGIQDLIFGLDFQSNLNYPAGTSDTSAFHASAADSGPDLFGTYNVDHSRDIVFKVDGDSTTTRLPEPGSTLLVGLGLLGIAGVTRRRKSKG</sequence>
<gene>
    <name evidence="2" type="ORF">E4L98_16525</name>
</gene>
<dbReference type="NCBIfam" id="TIGR02595">
    <property type="entry name" value="PEP_CTERM"/>
    <property type="match status" value="1"/>
</dbReference>